<evidence type="ECO:0000256" key="2">
    <source>
        <dbReference type="ARBA" id="ARBA00022729"/>
    </source>
</evidence>
<dbReference type="Gramene" id="TVU08146">
    <property type="protein sequence ID" value="TVU08146"/>
    <property type="gene ID" value="EJB05_41535"/>
</dbReference>
<comment type="similarity">
    <text evidence="1">Belongs to the peptidase S8 family.</text>
</comment>
<proteinExistence type="inferred from homology"/>
<evidence type="ECO:0000313" key="7">
    <source>
        <dbReference type="Proteomes" id="UP000324897"/>
    </source>
</evidence>
<organism evidence="6 7">
    <name type="scientific">Eragrostis curvula</name>
    <name type="common">weeping love grass</name>
    <dbReference type="NCBI Taxonomy" id="38414"/>
    <lineage>
        <taxon>Eukaryota</taxon>
        <taxon>Viridiplantae</taxon>
        <taxon>Streptophyta</taxon>
        <taxon>Embryophyta</taxon>
        <taxon>Tracheophyta</taxon>
        <taxon>Spermatophyta</taxon>
        <taxon>Magnoliopsida</taxon>
        <taxon>Liliopsida</taxon>
        <taxon>Poales</taxon>
        <taxon>Poaceae</taxon>
        <taxon>PACMAD clade</taxon>
        <taxon>Chloridoideae</taxon>
        <taxon>Eragrostideae</taxon>
        <taxon>Eragrostidinae</taxon>
        <taxon>Eragrostis</taxon>
    </lineage>
</organism>
<feature type="non-terminal residue" evidence="6">
    <location>
        <position position="1"/>
    </location>
</feature>
<reference evidence="6 7" key="1">
    <citation type="journal article" date="2019" name="Sci. Rep.">
        <title>A high-quality genome of Eragrostis curvula grass provides insights into Poaceae evolution and supports new strategies to enhance forage quality.</title>
        <authorList>
            <person name="Carballo J."/>
            <person name="Santos B.A.C.M."/>
            <person name="Zappacosta D."/>
            <person name="Garbus I."/>
            <person name="Selva J.P."/>
            <person name="Gallo C.A."/>
            <person name="Diaz A."/>
            <person name="Albertini E."/>
            <person name="Caccamo M."/>
            <person name="Echenique V."/>
        </authorList>
    </citation>
    <scope>NUCLEOTIDE SEQUENCE [LARGE SCALE GENOMIC DNA]</scope>
    <source>
        <strain evidence="7">cv. Victoria</strain>
        <tissue evidence="6">Leaf</tissue>
    </source>
</reference>
<dbReference type="SUPFAM" id="SSF52743">
    <property type="entry name" value="Subtilisin-like"/>
    <property type="match status" value="1"/>
</dbReference>
<dbReference type="AlphaFoldDB" id="A0A5J9T9W2"/>
<dbReference type="EMBL" id="RWGY01000039">
    <property type="protein sequence ID" value="TVU08146.1"/>
    <property type="molecule type" value="Genomic_DNA"/>
</dbReference>
<feature type="chain" id="PRO_5023808721" description="Inhibitor I9 domain-containing protein" evidence="4">
    <location>
        <begin position="21"/>
        <end position="235"/>
    </location>
</feature>
<dbReference type="Proteomes" id="UP000324897">
    <property type="component" value="Chromosome 3"/>
</dbReference>
<dbReference type="InterPro" id="IPR045051">
    <property type="entry name" value="SBT"/>
</dbReference>
<sequence>MARLAGVLCALLTVAAVAAGEESEAEAISSYIVHVAHEHAPRSSRPRLLARAYSSFLRDNLPESIARPEPRVFYSYARAATGFAARLTARQAAHLESQPSVLAVLPDLTYEPHTTMTPSFLELSESFGLLRESSGATDVVIGVIDTGVYPIDRPSFAADKSLPPPPITFRGRCVSTPSFNAWAYCNNKLVGAKFFHEGEESPKKKHAFGSIVWSEDWHRVASPIAVTWDKPVADM</sequence>
<dbReference type="PROSITE" id="PS00136">
    <property type="entry name" value="SUBTILASE_ASP"/>
    <property type="match status" value="1"/>
</dbReference>
<comment type="caution">
    <text evidence="6">The sequence shown here is derived from an EMBL/GenBank/DDBJ whole genome shotgun (WGS) entry which is preliminary data.</text>
</comment>
<dbReference type="InterPro" id="IPR023827">
    <property type="entry name" value="Peptidase_S8_Asp-AS"/>
</dbReference>
<name>A0A5J9T9W2_9POAL</name>
<dbReference type="InterPro" id="IPR037045">
    <property type="entry name" value="S8pro/Inhibitor_I9_sf"/>
</dbReference>
<accession>A0A5J9T9W2</accession>
<dbReference type="GO" id="GO:0006508">
    <property type="term" value="P:proteolysis"/>
    <property type="evidence" value="ECO:0007669"/>
    <property type="project" value="InterPro"/>
</dbReference>
<dbReference type="InterPro" id="IPR010259">
    <property type="entry name" value="S8pro/Inhibitor_I9"/>
</dbReference>
<dbReference type="OrthoDB" id="693754at2759"/>
<keyword evidence="3" id="KW-0378">Hydrolase</keyword>
<dbReference type="Gene3D" id="3.40.50.200">
    <property type="entry name" value="Peptidase S8/S53 domain"/>
    <property type="match status" value="1"/>
</dbReference>
<evidence type="ECO:0000259" key="5">
    <source>
        <dbReference type="Pfam" id="PF05922"/>
    </source>
</evidence>
<dbReference type="InterPro" id="IPR036852">
    <property type="entry name" value="Peptidase_S8/S53_dom_sf"/>
</dbReference>
<protein>
    <recommendedName>
        <fullName evidence="5">Inhibitor I9 domain-containing protein</fullName>
    </recommendedName>
</protein>
<gene>
    <name evidence="6" type="ORF">EJB05_41535</name>
</gene>
<feature type="domain" description="Inhibitor I9" evidence="5">
    <location>
        <begin position="30"/>
        <end position="113"/>
    </location>
</feature>
<dbReference type="PANTHER" id="PTHR10795">
    <property type="entry name" value="PROPROTEIN CONVERTASE SUBTILISIN/KEXIN"/>
    <property type="match status" value="1"/>
</dbReference>
<evidence type="ECO:0000256" key="1">
    <source>
        <dbReference type="ARBA" id="ARBA00011073"/>
    </source>
</evidence>
<feature type="signal peptide" evidence="4">
    <location>
        <begin position="1"/>
        <end position="20"/>
    </location>
</feature>
<dbReference type="GO" id="GO:0004252">
    <property type="term" value="F:serine-type endopeptidase activity"/>
    <property type="evidence" value="ECO:0007669"/>
    <property type="project" value="InterPro"/>
</dbReference>
<keyword evidence="7" id="KW-1185">Reference proteome</keyword>
<evidence type="ECO:0000256" key="3">
    <source>
        <dbReference type="ARBA" id="ARBA00022801"/>
    </source>
</evidence>
<dbReference type="Gene3D" id="3.30.70.80">
    <property type="entry name" value="Peptidase S8 propeptide/proteinase inhibitor I9"/>
    <property type="match status" value="1"/>
</dbReference>
<evidence type="ECO:0000313" key="6">
    <source>
        <dbReference type="EMBL" id="TVU08146.1"/>
    </source>
</evidence>
<evidence type="ECO:0000256" key="4">
    <source>
        <dbReference type="SAM" id="SignalP"/>
    </source>
</evidence>
<dbReference type="Pfam" id="PF05922">
    <property type="entry name" value="Inhibitor_I9"/>
    <property type="match status" value="1"/>
</dbReference>
<keyword evidence="2 4" id="KW-0732">Signal</keyword>